<evidence type="ECO:0000313" key="3">
    <source>
        <dbReference type="EMBL" id="GKV45081.1"/>
    </source>
</evidence>
<dbReference type="EMBL" id="BPVZ01000190">
    <property type="protein sequence ID" value="GKV45081.1"/>
    <property type="molecule type" value="Genomic_DNA"/>
</dbReference>
<name>A0AAV5M5I7_9ROSI</name>
<evidence type="ECO:0000256" key="1">
    <source>
        <dbReference type="SAM" id="Coils"/>
    </source>
</evidence>
<proteinExistence type="predicted"/>
<dbReference type="Proteomes" id="UP001054252">
    <property type="component" value="Unassembled WGS sequence"/>
</dbReference>
<evidence type="ECO:0000256" key="2">
    <source>
        <dbReference type="SAM" id="MobiDB-lite"/>
    </source>
</evidence>
<reference evidence="3 4" key="1">
    <citation type="journal article" date="2021" name="Commun. Biol.">
        <title>The genome of Shorea leprosula (Dipterocarpaceae) highlights the ecological relevance of drought in aseasonal tropical rainforests.</title>
        <authorList>
            <person name="Ng K.K.S."/>
            <person name="Kobayashi M.J."/>
            <person name="Fawcett J.A."/>
            <person name="Hatakeyama M."/>
            <person name="Paape T."/>
            <person name="Ng C.H."/>
            <person name="Ang C.C."/>
            <person name="Tnah L.H."/>
            <person name="Lee C.T."/>
            <person name="Nishiyama T."/>
            <person name="Sese J."/>
            <person name="O'Brien M.J."/>
            <person name="Copetti D."/>
            <person name="Mohd Noor M.I."/>
            <person name="Ong R.C."/>
            <person name="Putra M."/>
            <person name="Sireger I.Z."/>
            <person name="Indrioko S."/>
            <person name="Kosugi Y."/>
            <person name="Izuno A."/>
            <person name="Isagi Y."/>
            <person name="Lee S.L."/>
            <person name="Shimizu K.K."/>
        </authorList>
    </citation>
    <scope>NUCLEOTIDE SEQUENCE [LARGE SCALE GENOMIC DNA]</scope>
    <source>
        <strain evidence="3">214</strain>
    </source>
</reference>
<feature type="region of interest" description="Disordered" evidence="2">
    <location>
        <begin position="1"/>
        <end position="39"/>
    </location>
</feature>
<evidence type="ECO:0000313" key="4">
    <source>
        <dbReference type="Proteomes" id="UP001054252"/>
    </source>
</evidence>
<gene>
    <name evidence="3" type="ORF">SLEP1_g52204</name>
</gene>
<dbReference type="AlphaFoldDB" id="A0AAV5M5I7"/>
<feature type="coiled-coil region" evidence="1">
    <location>
        <begin position="319"/>
        <end position="346"/>
    </location>
</feature>
<feature type="compositionally biased region" description="Polar residues" evidence="2">
    <location>
        <begin position="15"/>
        <end position="25"/>
    </location>
</feature>
<sequence length="527" mass="58571">MIVPPKLQDLPETITPKSSACSSVGGNSGDHHSSTFKDSSLERMLSDARDAGEGANSPPVTNVEADVVVFEEWENRTINGRLDNICHTYMNYPTLVLDDVDLKNKLLDYVKDEGLVDVEALVTPKQLVVFGFVDVTNLYTEAYWRGKVNELNAREVAVGRAAHKVRLSLTNSHLLCRPIACHRGNEARARCPGLISSKELKLPSDSQRRVRDDSDAKDDVPLLRWRTSTGSQPVQPVVVRSSNVLPTSTRDAVEAGSIVTAISGPRIAYPKGFSYTKMDYQATMLQGMHNFVPLVDHQHAKDYMQQRGGHDAMLKLMDTHDLNESCKRLTSEKASLEDEVNHLQSSEMANTAASVESRVDELGNQDEAGCVEDRAKNAEAYRDKALDKLNSLKQRVAEANQNLIRAKAALNKMKKSHQCPISITRAQRAEWLIGSDMFQDAVAVASPNTTSEIYNEIRGKVLRHRPDFPIGELAFYEGEEVDEQGKSRTPLTNNMVRLRWELNEDGVPVWPSSVVEEGEDLEGFTTV</sequence>
<protein>
    <submittedName>
        <fullName evidence="3">Uncharacterized protein</fullName>
    </submittedName>
</protein>
<feature type="compositionally biased region" description="Basic and acidic residues" evidence="2">
    <location>
        <begin position="29"/>
        <end position="39"/>
    </location>
</feature>
<organism evidence="3 4">
    <name type="scientific">Rubroshorea leprosula</name>
    <dbReference type="NCBI Taxonomy" id="152421"/>
    <lineage>
        <taxon>Eukaryota</taxon>
        <taxon>Viridiplantae</taxon>
        <taxon>Streptophyta</taxon>
        <taxon>Embryophyta</taxon>
        <taxon>Tracheophyta</taxon>
        <taxon>Spermatophyta</taxon>
        <taxon>Magnoliopsida</taxon>
        <taxon>eudicotyledons</taxon>
        <taxon>Gunneridae</taxon>
        <taxon>Pentapetalae</taxon>
        <taxon>rosids</taxon>
        <taxon>malvids</taxon>
        <taxon>Malvales</taxon>
        <taxon>Dipterocarpaceae</taxon>
        <taxon>Rubroshorea</taxon>
    </lineage>
</organism>
<keyword evidence="1" id="KW-0175">Coiled coil</keyword>
<accession>A0AAV5M5I7</accession>
<feature type="coiled-coil region" evidence="1">
    <location>
        <begin position="375"/>
        <end position="416"/>
    </location>
</feature>
<comment type="caution">
    <text evidence="3">The sequence shown here is derived from an EMBL/GenBank/DDBJ whole genome shotgun (WGS) entry which is preliminary data.</text>
</comment>
<keyword evidence="4" id="KW-1185">Reference proteome</keyword>